<dbReference type="EMBL" id="JAPEUR010000112">
    <property type="protein sequence ID" value="KAJ4320215.1"/>
    <property type="molecule type" value="Genomic_DNA"/>
</dbReference>
<dbReference type="GO" id="GO:0008094">
    <property type="term" value="F:ATP-dependent activity, acting on DNA"/>
    <property type="evidence" value="ECO:0007669"/>
    <property type="project" value="TreeGrafter"/>
</dbReference>
<evidence type="ECO:0000259" key="6">
    <source>
        <dbReference type="Pfam" id="PF00176"/>
    </source>
</evidence>
<feature type="region of interest" description="Disordered" evidence="5">
    <location>
        <begin position="47"/>
        <end position="178"/>
    </location>
</feature>
<feature type="compositionally biased region" description="Polar residues" evidence="5">
    <location>
        <begin position="296"/>
        <end position="307"/>
    </location>
</feature>
<evidence type="ECO:0000313" key="8">
    <source>
        <dbReference type="Proteomes" id="UP001140502"/>
    </source>
</evidence>
<feature type="domain" description="SNF2 N-terminal" evidence="6">
    <location>
        <begin position="395"/>
        <end position="548"/>
    </location>
</feature>
<feature type="compositionally biased region" description="Basic and acidic residues" evidence="5">
    <location>
        <begin position="90"/>
        <end position="99"/>
    </location>
</feature>
<dbReference type="GO" id="GO:0006281">
    <property type="term" value="P:DNA repair"/>
    <property type="evidence" value="ECO:0007669"/>
    <property type="project" value="TreeGrafter"/>
</dbReference>
<protein>
    <recommendedName>
        <fullName evidence="6">SNF2 N-terminal domain-containing protein</fullName>
    </recommendedName>
</protein>
<gene>
    <name evidence="7" type="ORF">N0V84_006000</name>
</gene>
<comment type="caution">
    <text evidence="7">The sequence shown here is derived from an EMBL/GenBank/DDBJ whole genome shotgun (WGS) entry which is preliminary data.</text>
</comment>
<keyword evidence="1" id="KW-0547">Nucleotide-binding</keyword>
<reference evidence="7" key="1">
    <citation type="submission" date="2022-10" db="EMBL/GenBank/DDBJ databases">
        <title>Tapping the CABI collections for fungal endophytes: first genome assemblies for Collariella, Neodidymelliopsis, Ascochyta clinopodiicola, Didymella pomorum, Didymosphaeria variabile, Neocosmospora piperis and Neocucurbitaria cava.</title>
        <authorList>
            <person name="Hill R."/>
        </authorList>
    </citation>
    <scope>NUCLEOTIDE SEQUENCE</scope>
    <source>
        <strain evidence="7">IMI 366586</strain>
    </source>
</reference>
<feature type="compositionally biased region" description="Basic and acidic residues" evidence="5">
    <location>
        <begin position="261"/>
        <end position="295"/>
    </location>
</feature>
<organism evidence="7 8">
    <name type="scientific">Fusarium piperis</name>
    <dbReference type="NCBI Taxonomy" id="1435070"/>
    <lineage>
        <taxon>Eukaryota</taxon>
        <taxon>Fungi</taxon>
        <taxon>Dikarya</taxon>
        <taxon>Ascomycota</taxon>
        <taxon>Pezizomycotina</taxon>
        <taxon>Sordariomycetes</taxon>
        <taxon>Hypocreomycetidae</taxon>
        <taxon>Hypocreales</taxon>
        <taxon>Nectriaceae</taxon>
        <taxon>Fusarium</taxon>
        <taxon>Fusarium solani species complex</taxon>
    </lineage>
</organism>
<feature type="compositionally biased region" description="Polar residues" evidence="5">
    <location>
        <begin position="50"/>
        <end position="65"/>
    </location>
</feature>
<dbReference type="GO" id="GO:0005524">
    <property type="term" value="F:ATP binding"/>
    <property type="evidence" value="ECO:0007669"/>
    <property type="project" value="UniProtKB-KW"/>
</dbReference>
<dbReference type="PANTHER" id="PTHR45626:SF17">
    <property type="entry name" value="HELICASE-LIKE TRANSCRIPTION FACTOR"/>
    <property type="match status" value="1"/>
</dbReference>
<dbReference type="GO" id="GO:0016787">
    <property type="term" value="F:hydrolase activity"/>
    <property type="evidence" value="ECO:0007669"/>
    <property type="project" value="UniProtKB-KW"/>
</dbReference>
<keyword evidence="3" id="KW-0347">Helicase</keyword>
<dbReference type="PANTHER" id="PTHR45626">
    <property type="entry name" value="TRANSCRIPTION TERMINATION FACTOR 2-RELATED"/>
    <property type="match status" value="1"/>
</dbReference>
<evidence type="ECO:0000256" key="2">
    <source>
        <dbReference type="ARBA" id="ARBA00022801"/>
    </source>
</evidence>
<dbReference type="InterPro" id="IPR050628">
    <property type="entry name" value="SNF2_RAD54_helicase_TF"/>
</dbReference>
<feature type="region of interest" description="Disordered" evidence="5">
    <location>
        <begin position="1"/>
        <end position="28"/>
    </location>
</feature>
<proteinExistence type="predicted"/>
<dbReference type="Proteomes" id="UP001140502">
    <property type="component" value="Unassembled WGS sequence"/>
</dbReference>
<dbReference type="Gene3D" id="3.40.50.10810">
    <property type="entry name" value="Tandem AAA-ATPase domain"/>
    <property type="match status" value="1"/>
</dbReference>
<feature type="compositionally biased region" description="Basic and acidic residues" evidence="5">
    <location>
        <begin position="1"/>
        <end position="13"/>
    </location>
</feature>
<keyword evidence="8" id="KW-1185">Reference proteome</keyword>
<evidence type="ECO:0000256" key="5">
    <source>
        <dbReference type="SAM" id="MobiDB-lite"/>
    </source>
</evidence>
<dbReference type="SUPFAM" id="SSF52540">
    <property type="entry name" value="P-loop containing nucleoside triphosphate hydrolases"/>
    <property type="match status" value="1"/>
</dbReference>
<dbReference type="OrthoDB" id="448448at2759"/>
<dbReference type="InterPro" id="IPR000330">
    <property type="entry name" value="SNF2_N"/>
</dbReference>
<keyword evidence="4" id="KW-0067">ATP-binding</keyword>
<dbReference type="AlphaFoldDB" id="A0A9W8WCQ9"/>
<dbReference type="GO" id="GO:0005634">
    <property type="term" value="C:nucleus"/>
    <property type="evidence" value="ECO:0007669"/>
    <property type="project" value="TreeGrafter"/>
</dbReference>
<dbReference type="InterPro" id="IPR038718">
    <property type="entry name" value="SNF2-like_sf"/>
</dbReference>
<evidence type="ECO:0000256" key="4">
    <source>
        <dbReference type="ARBA" id="ARBA00022840"/>
    </source>
</evidence>
<feature type="compositionally biased region" description="Basic and acidic residues" evidence="5">
    <location>
        <begin position="71"/>
        <end position="81"/>
    </location>
</feature>
<dbReference type="Pfam" id="PF00176">
    <property type="entry name" value="SNF2-rel_dom"/>
    <property type="match status" value="1"/>
</dbReference>
<name>A0A9W8WCQ9_9HYPO</name>
<keyword evidence="2" id="KW-0378">Hydrolase</keyword>
<accession>A0A9W8WCQ9</accession>
<feature type="compositionally biased region" description="Acidic residues" evidence="5">
    <location>
        <begin position="126"/>
        <end position="141"/>
    </location>
</feature>
<feature type="region of interest" description="Disordered" evidence="5">
    <location>
        <begin position="196"/>
        <end position="307"/>
    </location>
</feature>
<dbReference type="GO" id="GO:0004386">
    <property type="term" value="F:helicase activity"/>
    <property type="evidence" value="ECO:0007669"/>
    <property type="project" value="UniProtKB-KW"/>
</dbReference>
<evidence type="ECO:0000256" key="1">
    <source>
        <dbReference type="ARBA" id="ARBA00022741"/>
    </source>
</evidence>
<sequence length="550" mass="61262">MMDADPSRRDRPPIPRPGADTNSRPILQSFKEEKVLVTTAVTERRIPLHQASSESMEAQPASTSGEPLLKLQDHPRREAPETRSTLVSVKNEESIDKHFPGMGEGSHSMPTDGLGDVEMRDSTANDGDDSEVEDDADDADDADFHSGSDSDSDGSEEDGGRGKHQRPKAGTAASSQASAFLQTIKSLQDQLLARKMSQGLTGDEPQMLEQLEKQLSEAQNQLDQDLAIKEEEPAKKKKKRRSLVKTAREYWQRELEEEAEREAKREAKEEEKKRKCQDEAEGPNKARKTATEHPPRQSTKHSASTARASMLHSLGNMDQSVHDGNVPTMGAIQARTHGDQFKQIMKGMPDGFDSRRAKTQPKDFRKAVSSFGFKKVEAFDGTWKLKGMTTGLLNYQIVVSAWMAKREAQKLHPAGGLLADDMGMGKTITTIACIVGHPPESEDLEEFSRATLVVVNNHQNAVQWSQQIEKHCVDNFFGKTDIFAKDRLNWNAARWGKLNVVQDLRGKWAGDPAGFEKALQRKLGKLFKVNWYRVVLDEAHAIKNRTSSSE</sequence>
<evidence type="ECO:0000256" key="3">
    <source>
        <dbReference type="ARBA" id="ARBA00022806"/>
    </source>
</evidence>
<evidence type="ECO:0000313" key="7">
    <source>
        <dbReference type="EMBL" id="KAJ4320215.1"/>
    </source>
</evidence>
<dbReference type="InterPro" id="IPR027417">
    <property type="entry name" value="P-loop_NTPase"/>
</dbReference>